<reference evidence="2" key="1">
    <citation type="submission" date="2021-06" db="EMBL/GenBank/DDBJ databases">
        <authorList>
            <person name="Kallberg Y."/>
            <person name="Tangrot J."/>
            <person name="Rosling A."/>
        </authorList>
    </citation>
    <scope>NUCLEOTIDE SEQUENCE</scope>
    <source>
        <strain evidence="2">CL551</strain>
    </source>
</reference>
<dbReference type="Proteomes" id="UP000789342">
    <property type="component" value="Unassembled WGS sequence"/>
</dbReference>
<gene>
    <name evidence="2" type="ORF">AMORRO_LOCUS10001</name>
</gene>
<sequence length="77" mass="8641">FAKIMRKRALMVMQQQYQQQSMTTELSSKVHSNINHNTPIYRNAGIHDPNLASVPTPGASDTERESSPSKRTRVNAS</sequence>
<proteinExistence type="predicted"/>
<keyword evidence="3" id="KW-1185">Reference proteome</keyword>
<protein>
    <submittedName>
        <fullName evidence="2">687_t:CDS:1</fullName>
    </submittedName>
</protein>
<evidence type="ECO:0000313" key="2">
    <source>
        <dbReference type="EMBL" id="CAG8651839.1"/>
    </source>
</evidence>
<organism evidence="2 3">
    <name type="scientific">Acaulospora morrowiae</name>
    <dbReference type="NCBI Taxonomy" id="94023"/>
    <lineage>
        <taxon>Eukaryota</taxon>
        <taxon>Fungi</taxon>
        <taxon>Fungi incertae sedis</taxon>
        <taxon>Mucoromycota</taxon>
        <taxon>Glomeromycotina</taxon>
        <taxon>Glomeromycetes</taxon>
        <taxon>Diversisporales</taxon>
        <taxon>Acaulosporaceae</taxon>
        <taxon>Acaulospora</taxon>
    </lineage>
</organism>
<accession>A0A9N9DYE4</accession>
<name>A0A9N9DYE4_9GLOM</name>
<dbReference type="OrthoDB" id="10514852at2759"/>
<feature type="non-terminal residue" evidence="2">
    <location>
        <position position="1"/>
    </location>
</feature>
<dbReference type="EMBL" id="CAJVPV010010499">
    <property type="protein sequence ID" value="CAG8651839.1"/>
    <property type="molecule type" value="Genomic_DNA"/>
</dbReference>
<evidence type="ECO:0000313" key="3">
    <source>
        <dbReference type="Proteomes" id="UP000789342"/>
    </source>
</evidence>
<feature type="region of interest" description="Disordered" evidence="1">
    <location>
        <begin position="35"/>
        <end position="77"/>
    </location>
</feature>
<dbReference type="AlphaFoldDB" id="A0A9N9DYE4"/>
<evidence type="ECO:0000256" key="1">
    <source>
        <dbReference type="SAM" id="MobiDB-lite"/>
    </source>
</evidence>
<comment type="caution">
    <text evidence="2">The sequence shown here is derived from an EMBL/GenBank/DDBJ whole genome shotgun (WGS) entry which is preliminary data.</text>
</comment>